<name>A0A3P7LYD8_LITSI</name>
<sequence>KNKEGKKGKYYLRELLSF</sequence>
<feature type="non-terminal residue" evidence="1">
    <location>
        <position position="1"/>
    </location>
</feature>
<dbReference type="EMBL" id="UYRX01001911">
    <property type="protein sequence ID" value="VDM92378.1"/>
    <property type="molecule type" value="Genomic_DNA"/>
</dbReference>
<gene>
    <name evidence="1" type="ORF">NLS_LOCUS9764</name>
</gene>
<accession>A0A3P7LYD8</accession>
<reference evidence="1 2" key="1">
    <citation type="submission" date="2018-08" db="EMBL/GenBank/DDBJ databases">
        <authorList>
            <person name="Laetsch R D."/>
            <person name="Stevens L."/>
            <person name="Kumar S."/>
            <person name="Blaxter L. M."/>
        </authorList>
    </citation>
    <scope>NUCLEOTIDE SEQUENCE [LARGE SCALE GENOMIC DNA]</scope>
</reference>
<evidence type="ECO:0000313" key="1">
    <source>
        <dbReference type="EMBL" id="VDM92378.1"/>
    </source>
</evidence>
<evidence type="ECO:0000313" key="2">
    <source>
        <dbReference type="Proteomes" id="UP000277928"/>
    </source>
</evidence>
<protein>
    <submittedName>
        <fullName evidence="1">Uncharacterized protein</fullName>
    </submittedName>
</protein>
<keyword evidence="2" id="KW-1185">Reference proteome</keyword>
<dbReference type="AlphaFoldDB" id="A0A3P7LYD8"/>
<organism evidence="1 2">
    <name type="scientific">Litomosoides sigmodontis</name>
    <name type="common">Filarial nematode worm</name>
    <dbReference type="NCBI Taxonomy" id="42156"/>
    <lineage>
        <taxon>Eukaryota</taxon>
        <taxon>Metazoa</taxon>
        <taxon>Ecdysozoa</taxon>
        <taxon>Nematoda</taxon>
        <taxon>Chromadorea</taxon>
        <taxon>Rhabditida</taxon>
        <taxon>Spirurina</taxon>
        <taxon>Spiruromorpha</taxon>
        <taxon>Filarioidea</taxon>
        <taxon>Onchocercidae</taxon>
        <taxon>Litomosoides</taxon>
    </lineage>
</organism>
<proteinExistence type="predicted"/>
<dbReference type="Proteomes" id="UP000277928">
    <property type="component" value="Unassembled WGS sequence"/>
</dbReference>